<dbReference type="GO" id="GO:0005576">
    <property type="term" value="C:extracellular region"/>
    <property type="evidence" value="ECO:0007669"/>
    <property type="project" value="UniProtKB-SubCell"/>
</dbReference>
<gene>
    <name evidence="10" type="ORF">ZOSMA_22G00990</name>
</gene>
<dbReference type="PANTHER" id="PTHR11802">
    <property type="entry name" value="SERINE PROTEASE FAMILY S10 SERINE CARBOXYPEPTIDASE"/>
    <property type="match status" value="1"/>
</dbReference>
<evidence type="ECO:0000256" key="4">
    <source>
        <dbReference type="ARBA" id="ARBA00022645"/>
    </source>
</evidence>
<accession>A0A0K9PIL8</accession>
<organism evidence="10 11">
    <name type="scientific">Zostera marina</name>
    <name type="common">Eelgrass</name>
    <dbReference type="NCBI Taxonomy" id="29655"/>
    <lineage>
        <taxon>Eukaryota</taxon>
        <taxon>Viridiplantae</taxon>
        <taxon>Streptophyta</taxon>
        <taxon>Embryophyta</taxon>
        <taxon>Tracheophyta</taxon>
        <taxon>Spermatophyta</taxon>
        <taxon>Magnoliopsida</taxon>
        <taxon>Liliopsida</taxon>
        <taxon>Zosteraceae</taxon>
        <taxon>Zostera</taxon>
    </lineage>
</organism>
<dbReference type="FunFam" id="3.40.50.1820:FF:000030">
    <property type="entry name" value="Carboxypeptidase"/>
    <property type="match status" value="1"/>
</dbReference>
<dbReference type="InterPro" id="IPR001563">
    <property type="entry name" value="Peptidase_S10"/>
</dbReference>
<dbReference type="FunFam" id="3.40.50.11320:FF:000005">
    <property type="entry name" value="Carboxypeptidase"/>
    <property type="match status" value="1"/>
</dbReference>
<evidence type="ECO:0000256" key="6">
    <source>
        <dbReference type="ARBA" id="ARBA00022801"/>
    </source>
</evidence>
<evidence type="ECO:0000313" key="11">
    <source>
        <dbReference type="Proteomes" id="UP000036987"/>
    </source>
</evidence>
<dbReference type="Gene3D" id="3.40.50.1820">
    <property type="entry name" value="alpha/beta hydrolase"/>
    <property type="match status" value="1"/>
</dbReference>
<keyword evidence="9" id="KW-0645">Protease</keyword>
<keyword evidence="5 9" id="KW-0732">Signal</keyword>
<evidence type="ECO:0000256" key="1">
    <source>
        <dbReference type="ARBA" id="ARBA00004613"/>
    </source>
</evidence>
<feature type="signal peptide" evidence="9">
    <location>
        <begin position="1"/>
        <end position="21"/>
    </location>
</feature>
<protein>
    <recommendedName>
        <fullName evidence="9">Carboxypeptidase</fullName>
        <ecNumber evidence="9">3.4.16.-</ecNumber>
    </recommendedName>
</protein>
<dbReference type="SUPFAM" id="SSF53474">
    <property type="entry name" value="alpha/beta-Hydrolases"/>
    <property type="match status" value="1"/>
</dbReference>
<dbReference type="OrthoDB" id="443318at2759"/>
<dbReference type="InterPro" id="IPR029058">
    <property type="entry name" value="AB_hydrolase_fold"/>
</dbReference>
<keyword evidence="8" id="KW-0325">Glycoprotein</keyword>
<dbReference type="EC" id="3.4.16.-" evidence="9"/>
<dbReference type="STRING" id="29655.A0A0K9PIL8"/>
<dbReference type="OMA" id="CMTYERY"/>
<comment type="similarity">
    <text evidence="2 9">Belongs to the peptidase S10 family.</text>
</comment>
<keyword evidence="4 9" id="KW-0121">Carboxypeptidase</keyword>
<keyword evidence="11" id="KW-1185">Reference proteome</keyword>
<comment type="caution">
    <text evidence="10">The sequence shown here is derived from an EMBL/GenBank/DDBJ whole genome shotgun (WGS) entry which is preliminary data.</text>
</comment>
<name>A0A0K9PIL8_ZOSMR</name>
<evidence type="ECO:0000256" key="7">
    <source>
        <dbReference type="ARBA" id="ARBA00023157"/>
    </source>
</evidence>
<dbReference type="Pfam" id="PF00450">
    <property type="entry name" value="Peptidase_S10"/>
    <property type="match status" value="1"/>
</dbReference>
<evidence type="ECO:0000256" key="9">
    <source>
        <dbReference type="RuleBase" id="RU361156"/>
    </source>
</evidence>
<dbReference type="Gene3D" id="3.40.50.11320">
    <property type="match status" value="1"/>
</dbReference>
<evidence type="ECO:0000256" key="8">
    <source>
        <dbReference type="ARBA" id="ARBA00023180"/>
    </source>
</evidence>
<evidence type="ECO:0000256" key="3">
    <source>
        <dbReference type="ARBA" id="ARBA00022525"/>
    </source>
</evidence>
<evidence type="ECO:0000256" key="2">
    <source>
        <dbReference type="ARBA" id="ARBA00009431"/>
    </source>
</evidence>
<keyword evidence="3" id="KW-0964">Secreted</keyword>
<evidence type="ECO:0000313" key="10">
    <source>
        <dbReference type="EMBL" id="KMZ68804.1"/>
    </source>
</evidence>
<evidence type="ECO:0000256" key="5">
    <source>
        <dbReference type="ARBA" id="ARBA00022729"/>
    </source>
</evidence>
<dbReference type="AlphaFoldDB" id="A0A0K9PIL8"/>
<dbReference type="EMBL" id="LFYR01000811">
    <property type="protein sequence ID" value="KMZ68804.1"/>
    <property type="molecule type" value="Genomic_DNA"/>
</dbReference>
<dbReference type="GO" id="GO:0006508">
    <property type="term" value="P:proteolysis"/>
    <property type="evidence" value="ECO:0007669"/>
    <property type="project" value="UniProtKB-KW"/>
</dbReference>
<keyword evidence="6 9" id="KW-0378">Hydrolase</keyword>
<dbReference type="PROSITE" id="PS00131">
    <property type="entry name" value="CARBOXYPEPT_SER_SER"/>
    <property type="match status" value="1"/>
</dbReference>
<dbReference type="GO" id="GO:0004185">
    <property type="term" value="F:serine-type carboxypeptidase activity"/>
    <property type="evidence" value="ECO:0000318"/>
    <property type="project" value="GO_Central"/>
</dbReference>
<keyword evidence="7" id="KW-1015">Disulfide bond</keyword>
<dbReference type="Gene3D" id="6.10.250.940">
    <property type="match status" value="1"/>
</dbReference>
<dbReference type="InterPro" id="IPR018202">
    <property type="entry name" value="Ser_caboxypep_ser_AS"/>
</dbReference>
<dbReference type="PANTHER" id="PTHR11802:SF20">
    <property type="entry name" value="SERINE CARBOXYPEPTIDASE-LIKE 41-RELATED"/>
    <property type="match status" value="1"/>
</dbReference>
<dbReference type="PRINTS" id="PR00724">
    <property type="entry name" value="CRBOXYPTASEC"/>
</dbReference>
<proteinExistence type="inferred from homology"/>
<comment type="subcellular location">
    <subcellularLocation>
        <location evidence="1">Secreted</location>
    </subcellularLocation>
</comment>
<sequence length="467" mass="52904">MGNWVWAVLVIWFFLVGECLGYPKEDLVKKLPGSPNVNFRQYAGYVDVDDKAGRSLFYYFAEADGNANAKPLTLWLNGGPGCSSIGGGAFTELGPFFPRGDGRGLIVNKYSWNRVSNLLFVESPAGVGWSYSNRTSDYKCGDDQTAKDLRTFLLQWYGKFPEYKSRDLFLTGESYAGHYIPQLADVLLDYNHHSADFKFNIKGLAIGNPLLKLDRDVPATYEYFWSHGMISDEIGLAITAECDFEDYTFVNPHNMTKPCHKAIEQANQIVGNYINNYDVILDVCYPSIVLQELRLRKYATKISIGVDVCMTYERWFYFNLPEVQNALHANRTHLPYKWSMCSDILKYNYHDGNINILPILKKIVGYKIPVWIFSGDQDSVVPLLGSRTLVRELALDLQFKITLPYSAWFHKGQVGGWATEYGNILTFATVRGAAHMVHFAQPARALVLFDSIVNGKRLPNVTHPLIQ</sequence>
<reference evidence="11" key="1">
    <citation type="journal article" date="2016" name="Nature">
        <title>The genome of the seagrass Zostera marina reveals angiosperm adaptation to the sea.</title>
        <authorList>
            <person name="Olsen J.L."/>
            <person name="Rouze P."/>
            <person name="Verhelst B."/>
            <person name="Lin Y.-C."/>
            <person name="Bayer T."/>
            <person name="Collen J."/>
            <person name="Dattolo E."/>
            <person name="De Paoli E."/>
            <person name="Dittami S."/>
            <person name="Maumus F."/>
            <person name="Michel G."/>
            <person name="Kersting A."/>
            <person name="Lauritano C."/>
            <person name="Lohaus R."/>
            <person name="Toepel M."/>
            <person name="Tonon T."/>
            <person name="Vanneste K."/>
            <person name="Amirebrahimi M."/>
            <person name="Brakel J."/>
            <person name="Bostroem C."/>
            <person name="Chovatia M."/>
            <person name="Grimwood J."/>
            <person name="Jenkins J.W."/>
            <person name="Jueterbock A."/>
            <person name="Mraz A."/>
            <person name="Stam W.T."/>
            <person name="Tice H."/>
            <person name="Bornberg-Bauer E."/>
            <person name="Green P.J."/>
            <person name="Pearson G.A."/>
            <person name="Procaccini G."/>
            <person name="Duarte C.M."/>
            <person name="Schmutz J."/>
            <person name="Reusch T.B.H."/>
            <person name="Van de Peer Y."/>
        </authorList>
    </citation>
    <scope>NUCLEOTIDE SEQUENCE [LARGE SCALE GENOMIC DNA]</scope>
    <source>
        <strain evidence="11">cv. Finnish</strain>
    </source>
</reference>
<feature type="chain" id="PRO_5006517162" description="Carboxypeptidase" evidence="9">
    <location>
        <begin position="22"/>
        <end position="467"/>
    </location>
</feature>
<dbReference type="Proteomes" id="UP000036987">
    <property type="component" value="Unassembled WGS sequence"/>
</dbReference>